<dbReference type="STRING" id="1797725.A3A49_00830"/>
<dbReference type="Proteomes" id="UP000176740">
    <property type="component" value="Unassembled WGS sequence"/>
</dbReference>
<name>A0A1F5GYX3_9BACT</name>
<evidence type="ECO:0000256" key="1">
    <source>
        <dbReference type="SAM" id="Phobius"/>
    </source>
</evidence>
<dbReference type="EMBL" id="MFBO01000039">
    <property type="protein sequence ID" value="OGD97061.1"/>
    <property type="molecule type" value="Genomic_DNA"/>
</dbReference>
<comment type="caution">
    <text evidence="2">The sequence shown here is derived from an EMBL/GenBank/DDBJ whole genome shotgun (WGS) entry which is preliminary data.</text>
</comment>
<dbReference type="AlphaFoldDB" id="A0A1F5GYX3"/>
<dbReference type="InterPro" id="IPR010982">
    <property type="entry name" value="Lambda_DNA-bd_dom_sf"/>
</dbReference>
<evidence type="ECO:0000313" key="3">
    <source>
        <dbReference type="Proteomes" id="UP000176740"/>
    </source>
</evidence>
<feature type="transmembrane region" description="Helical" evidence="1">
    <location>
        <begin position="106"/>
        <end position="126"/>
    </location>
</feature>
<keyword evidence="1" id="KW-0812">Transmembrane</keyword>
<dbReference type="Gene3D" id="2.60.40.10">
    <property type="entry name" value="Immunoglobulins"/>
    <property type="match status" value="1"/>
</dbReference>
<dbReference type="Pfam" id="PF13413">
    <property type="entry name" value="HTH_25"/>
    <property type="match status" value="1"/>
</dbReference>
<dbReference type="InterPro" id="IPR013783">
    <property type="entry name" value="Ig-like_fold"/>
</dbReference>
<dbReference type="PANTHER" id="PTHR34475:SF1">
    <property type="entry name" value="CYTOSKELETON PROTEIN RODZ"/>
    <property type="match status" value="1"/>
</dbReference>
<dbReference type="PANTHER" id="PTHR34475">
    <property type="match status" value="1"/>
</dbReference>
<sequence length="209" mass="23720">MEKFGEILASQRNSKNISLKKASAKLLIKIEHLEALENEDWQNLPEATFTKGYISSYAKFLDLDPKKVLALYRREYDESKYPKKEPLQRSNTRGSLITPSRVRNSLFLLAVVGFILYIVIQYSSIFSSPKLEIIKPPDDITVSLPIVEFSGKVEEESTVSIEGEFVPVDAGGNFSYQYNLDEGQNIIEVIASKRLSPKTKITRTIRLAR</sequence>
<dbReference type="GO" id="GO:0003677">
    <property type="term" value="F:DNA binding"/>
    <property type="evidence" value="ECO:0007669"/>
    <property type="project" value="InterPro"/>
</dbReference>
<evidence type="ECO:0008006" key="4">
    <source>
        <dbReference type="Google" id="ProtNLM"/>
    </source>
</evidence>
<evidence type="ECO:0000313" key="2">
    <source>
        <dbReference type="EMBL" id="OGD97061.1"/>
    </source>
</evidence>
<gene>
    <name evidence="2" type="ORF">A3A49_00830</name>
</gene>
<dbReference type="Pfam" id="PF09136">
    <property type="entry name" value="Glucodextran_B"/>
    <property type="match status" value="1"/>
</dbReference>
<protein>
    <recommendedName>
        <fullName evidence="4">DUF4115 domain-containing protein</fullName>
    </recommendedName>
</protein>
<dbReference type="Gene3D" id="1.10.260.40">
    <property type="entry name" value="lambda repressor-like DNA-binding domains"/>
    <property type="match status" value="1"/>
</dbReference>
<reference evidence="2 3" key="1">
    <citation type="journal article" date="2016" name="Nat. Commun.">
        <title>Thousands of microbial genomes shed light on interconnected biogeochemical processes in an aquifer system.</title>
        <authorList>
            <person name="Anantharaman K."/>
            <person name="Brown C.T."/>
            <person name="Hug L.A."/>
            <person name="Sharon I."/>
            <person name="Castelle C.J."/>
            <person name="Probst A.J."/>
            <person name="Thomas B.C."/>
            <person name="Singh A."/>
            <person name="Wilkins M.J."/>
            <person name="Karaoz U."/>
            <person name="Brodie E.L."/>
            <person name="Williams K.H."/>
            <person name="Hubbard S.S."/>
            <person name="Banfield J.F."/>
        </authorList>
    </citation>
    <scope>NUCLEOTIDE SEQUENCE [LARGE SCALE GENOMIC DNA]</scope>
</reference>
<keyword evidence="1" id="KW-0472">Membrane</keyword>
<accession>A0A1F5GYX3</accession>
<keyword evidence="1" id="KW-1133">Transmembrane helix</keyword>
<dbReference type="InterPro" id="IPR050400">
    <property type="entry name" value="Bact_Cytoskel_RodZ"/>
</dbReference>
<organism evidence="2 3">
    <name type="scientific">Candidatus Curtissbacteria bacterium RIFCSPLOWO2_01_FULL_38_11b</name>
    <dbReference type="NCBI Taxonomy" id="1797725"/>
    <lineage>
        <taxon>Bacteria</taxon>
        <taxon>Candidatus Curtissiibacteriota</taxon>
    </lineage>
</organism>
<proteinExistence type="predicted"/>